<gene>
    <name evidence="2" type="ORF">SEA_AVOCADO_50</name>
</gene>
<accession>A0A222YY82</accession>
<feature type="region of interest" description="Disordered" evidence="1">
    <location>
        <begin position="107"/>
        <end position="126"/>
    </location>
</feature>
<sequence length="196" mass="21865">MTDQLFDDRAGAYVGAREALKAAQQIKVQARRDAIADPENGGYLPITLSDEYWALIAEAAILSNLARADAGVGIVSGHYLADQAQRIERNRRRRTREDVHAKLAEVRERTERGRPHPNTAPDPFDVRGLDPIRVIVTNPDSTHRDRTGIILQNELSAGREPRYLVSMLPGPTDQDGPRDAEHIWFDRSELDLVIGA</sequence>
<protein>
    <submittedName>
        <fullName evidence="2">Uncharacterized protein</fullName>
    </submittedName>
</protein>
<evidence type="ECO:0000313" key="3">
    <source>
        <dbReference type="Proteomes" id="UP000224104"/>
    </source>
</evidence>
<proteinExistence type="predicted"/>
<evidence type="ECO:0000313" key="2">
    <source>
        <dbReference type="EMBL" id="ASR77251.1"/>
    </source>
</evidence>
<dbReference type="Proteomes" id="UP000224104">
    <property type="component" value="Genome"/>
</dbReference>
<keyword evidence="3" id="KW-1185">Reference proteome</keyword>
<dbReference type="EMBL" id="MF141540">
    <property type="protein sequence ID" value="ASR77251.1"/>
    <property type="molecule type" value="Genomic_DNA"/>
</dbReference>
<evidence type="ECO:0000256" key="1">
    <source>
        <dbReference type="SAM" id="MobiDB-lite"/>
    </source>
</evidence>
<name>A0A222YY82_9CAUD</name>
<reference evidence="2 3" key="1">
    <citation type="submission" date="2017-05" db="EMBL/GenBank/DDBJ databases">
        <authorList>
            <person name="Butela K.A."/>
            <person name="Hudson L."/>
            <person name="Clayton A.L."/>
            <person name="Cole J.H."/>
            <person name="Evancho G.L."/>
            <person name="Galassi L.C."/>
            <person name="Harvey A.K."/>
            <person name="Haubrick H.C."/>
            <person name="Henry M."/>
            <person name="Heslop K.L."/>
            <person name="Hughes P.M."/>
            <person name="Iezzi J."/>
            <person name="Jones J.C."/>
            <person name="Kolawole F.O."/>
            <person name="Loucks E.J."/>
            <person name="McCready J.R."/>
            <person name="McGowan S.M."/>
            <person name="Minear S.E."/>
            <person name="Poole Y.A."/>
            <person name="Reese R.J."/>
            <person name="Romagnoli K.M."/>
            <person name="Schell I.N."/>
            <person name="Sudadi S."/>
            <person name="Sutherin B.R."/>
            <person name="Edgington N.P."/>
            <person name="Garlena R.A."/>
            <person name="Russell D.A."/>
            <person name="Pope W.H."/>
            <person name="Jacobs-Sera D."/>
            <person name="Hendrix R.W."/>
            <person name="Hatfull G.F."/>
        </authorList>
    </citation>
    <scope>NUCLEOTIDE SEQUENCE [LARGE SCALE GENOMIC DNA]</scope>
</reference>
<organism evidence="2 3">
    <name type="scientific">Mycobacterium phage Avocado</name>
    <dbReference type="NCBI Taxonomy" id="2024302"/>
    <lineage>
        <taxon>Viruses</taxon>
        <taxon>Duplodnaviria</taxon>
        <taxon>Heunggongvirae</taxon>
        <taxon>Uroviricota</taxon>
        <taxon>Caudoviricetes</taxon>
        <taxon>Gclasvirinae</taxon>
        <taxon>Avocadovirus</taxon>
        <taxon>Avocadovirus avocado</taxon>
    </lineage>
</organism>